<dbReference type="Proteomes" id="UP001320544">
    <property type="component" value="Chromosome"/>
</dbReference>
<evidence type="ECO:0008006" key="4">
    <source>
        <dbReference type="Google" id="ProtNLM"/>
    </source>
</evidence>
<feature type="transmembrane region" description="Helical" evidence="1">
    <location>
        <begin position="12"/>
        <end position="35"/>
    </location>
</feature>
<keyword evidence="1" id="KW-1133">Transmembrane helix</keyword>
<accession>A0ABN6MK91</accession>
<evidence type="ECO:0000313" key="3">
    <source>
        <dbReference type="Proteomes" id="UP001320544"/>
    </source>
</evidence>
<feature type="transmembrane region" description="Helical" evidence="1">
    <location>
        <begin position="55"/>
        <end position="74"/>
    </location>
</feature>
<dbReference type="RefSeq" id="WP_244386588.1">
    <property type="nucleotide sequence ID" value="NZ_AP025564.1"/>
</dbReference>
<gene>
    <name evidence="2" type="ORF">CE91St30_26730</name>
</gene>
<feature type="transmembrane region" description="Helical" evidence="1">
    <location>
        <begin position="95"/>
        <end position="124"/>
    </location>
</feature>
<feature type="transmembrane region" description="Helical" evidence="1">
    <location>
        <begin position="130"/>
        <end position="151"/>
    </location>
</feature>
<protein>
    <recommendedName>
        <fullName evidence="4">DUF2975 family protein</fullName>
    </recommendedName>
</protein>
<proteinExistence type="predicted"/>
<evidence type="ECO:0000256" key="1">
    <source>
        <dbReference type="SAM" id="Phobius"/>
    </source>
</evidence>
<reference evidence="2 3" key="1">
    <citation type="submission" date="2022-01" db="EMBL/GenBank/DDBJ databases">
        <title>Novel bile acid biosynthetic pathways are enriched in the microbiome of centenarians.</title>
        <authorList>
            <person name="Sato Y."/>
            <person name="Atarashi K."/>
            <person name="Plichta R.D."/>
            <person name="Arai Y."/>
            <person name="Sasajima S."/>
            <person name="Kearney M.S."/>
            <person name="Suda W."/>
            <person name="Takeshita K."/>
            <person name="Sasaki T."/>
            <person name="Okamoto S."/>
            <person name="Skelly N.A."/>
            <person name="Okamura Y."/>
            <person name="Vlamakis H."/>
            <person name="Li Y."/>
            <person name="Tanoue T."/>
            <person name="Takei H."/>
            <person name="Nittono H."/>
            <person name="Narushima S."/>
            <person name="Irie J."/>
            <person name="Itoh H."/>
            <person name="Moriya K."/>
            <person name="Sugiura Y."/>
            <person name="Suematsu M."/>
            <person name="Moritoki N."/>
            <person name="Shibata S."/>
            <person name="Littman R.D."/>
            <person name="Fischbach A.M."/>
            <person name="Uwamino Y."/>
            <person name="Inoue T."/>
            <person name="Honda A."/>
            <person name="Hattori M."/>
            <person name="Murai T."/>
            <person name="Xavier J.R."/>
            <person name="Hirose N."/>
            <person name="Honda K."/>
        </authorList>
    </citation>
    <scope>NUCLEOTIDE SEQUENCE [LARGE SCALE GENOMIC DNA]</scope>
    <source>
        <strain evidence="2 3">CE91-St30</strain>
    </source>
</reference>
<keyword evidence="1" id="KW-0472">Membrane</keyword>
<organism evidence="2 3">
    <name type="scientific">Raoultibacter timonensis</name>
    <dbReference type="NCBI Taxonomy" id="1907662"/>
    <lineage>
        <taxon>Bacteria</taxon>
        <taxon>Bacillati</taxon>
        <taxon>Actinomycetota</taxon>
        <taxon>Coriobacteriia</taxon>
        <taxon>Eggerthellales</taxon>
        <taxon>Eggerthellaceae</taxon>
        <taxon>Raoultibacter</taxon>
    </lineage>
</organism>
<dbReference type="EMBL" id="AP025564">
    <property type="protein sequence ID" value="BDE97340.1"/>
    <property type="molecule type" value="Genomic_DNA"/>
</dbReference>
<evidence type="ECO:0000313" key="2">
    <source>
        <dbReference type="EMBL" id="BDE97340.1"/>
    </source>
</evidence>
<sequence>MNEVKARIERTSTAIAVILLCIAAICTCAVLWGGWNWIIGKSGFDIRAQVNAGVWLLRYALVSALLVYAALIFFRIGKEETPFFKELPGRIKIAAALLFVALVVPQWIGYAVISGATGTISFVIFDENSIMALALAFVVFCLGQIFEYGYLVQDENYEII</sequence>
<keyword evidence="3" id="KW-1185">Reference proteome</keyword>
<name>A0ABN6MK91_9ACTN</name>
<keyword evidence="1" id="KW-0812">Transmembrane</keyword>